<dbReference type="EMBL" id="BMWE01000007">
    <property type="protein sequence ID" value="GGY21247.1"/>
    <property type="molecule type" value="Genomic_DNA"/>
</dbReference>
<evidence type="ECO:0000313" key="2">
    <source>
        <dbReference type="EMBL" id="GGY21247.1"/>
    </source>
</evidence>
<accession>A0ABQ2ZQ34</accession>
<reference evidence="3" key="1">
    <citation type="journal article" date="2019" name="Int. J. Syst. Evol. Microbiol.">
        <title>The Global Catalogue of Microorganisms (GCM) 10K type strain sequencing project: providing services to taxonomists for standard genome sequencing and annotation.</title>
        <authorList>
            <consortium name="The Broad Institute Genomics Platform"/>
            <consortium name="The Broad Institute Genome Sequencing Center for Infectious Disease"/>
            <person name="Wu L."/>
            <person name="Ma J."/>
        </authorList>
    </citation>
    <scope>NUCLEOTIDE SEQUENCE [LARGE SCALE GENOMIC DNA]</scope>
    <source>
        <strain evidence="3">JCM 4957</strain>
    </source>
</reference>
<protein>
    <submittedName>
        <fullName evidence="2">Uncharacterized protein</fullName>
    </submittedName>
</protein>
<feature type="compositionally biased region" description="Gly residues" evidence="1">
    <location>
        <begin position="79"/>
        <end position="91"/>
    </location>
</feature>
<organism evidence="2 3">
    <name type="scientific">Streptomyces djakartensis</name>
    <dbReference type="NCBI Taxonomy" id="68193"/>
    <lineage>
        <taxon>Bacteria</taxon>
        <taxon>Bacillati</taxon>
        <taxon>Actinomycetota</taxon>
        <taxon>Actinomycetes</taxon>
        <taxon>Kitasatosporales</taxon>
        <taxon>Streptomycetaceae</taxon>
        <taxon>Streptomyces</taxon>
    </lineage>
</organism>
<evidence type="ECO:0000256" key="1">
    <source>
        <dbReference type="SAM" id="MobiDB-lite"/>
    </source>
</evidence>
<proteinExistence type="predicted"/>
<dbReference type="Proteomes" id="UP000653308">
    <property type="component" value="Unassembled WGS sequence"/>
</dbReference>
<evidence type="ECO:0000313" key="3">
    <source>
        <dbReference type="Proteomes" id="UP000653308"/>
    </source>
</evidence>
<sequence>MQWSTDPDHSPVHVQMHGQMHVHARWSRGYSRDDRFTESSCLFDGPAPSRVPRDRERRRRYRRGSAGGGASGTAARLGAGAGESGSWGGVGEDGRRAPPAPMRKAGGEGRGGGR</sequence>
<keyword evidence="3" id="KW-1185">Reference proteome</keyword>
<comment type="caution">
    <text evidence="2">The sequence shown here is derived from an EMBL/GenBank/DDBJ whole genome shotgun (WGS) entry which is preliminary data.</text>
</comment>
<feature type="region of interest" description="Disordered" evidence="1">
    <location>
        <begin position="36"/>
        <end position="114"/>
    </location>
</feature>
<gene>
    <name evidence="2" type="ORF">GCM10010384_30040</name>
</gene>
<name>A0ABQ2ZQ34_9ACTN</name>